<proteinExistence type="predicted"/>
<protein>
    <submittedName>
        <fullName evidence="2">Uncharacterized protein</fullName>
    </submittedName>
</protein>
<keyword evidence="1" id="KW-1133">Transmembrane helix</keyword>
<organism evidence="2 3">
    <name type="scientific">Metschnikowia bicuspidata var. bicuspidata NRRL YB-4993</name>
    <dbReference type="NCBI Taxonomy" id="869754"/>
    <lineage>
        <taxon>Eukaryota</taxon>
        <taxon>Fungi</taxon>
        <taxon>Dikarya</taxon>
        <taxon>Ascomycota</taxon>
        <taxon>Saccharomycotina</taxon>
        <taxon>Pichiomycetes</taxon>
        <taxon>Metschnikowiaceae</taxon>
        <taxon>Metschnikowia</taxon>
    </lineage>
</organism>
<dbReference type="Proteomes" id="UP000092555">
    <property type="component" value="Unassembled WGS sequence"/>
</dbReference>
<feature type="transmembrane region" description="Helical" evidence="1">
    <location>
        <begin position="30"/>
        <end position="51"/>
    </location>
</feature>
<dbReference type="AlphaFoldDB" id="A0A1A0HA01"/>
<gene>
    <name evidence="2" type="ORF">METBIDRAFT_169908</name>
</gene>
<accession>A0A1A0HA01</accession>
<name>A0A1A0HA01_9ASCO</name>
<dbReference type="EMBL" id="LXTC01000003">
    <property type="protein sequence ID" value="OBA20959.1"/>
    <property type="molecule type" value="Genomic_DNA"/>
</dbReference>
<keyword evidence="1" id="KW-0812">Transmembrane</keyword>
<dbReference type="GeneID" id="30027654"/>
<keyword evidence="1" id="KW-0472">Membrane</keyword>
<keyword evidence="3" id="KW-1185">Reference proteome</keyword>
<evidence type="ECO:0000256" key="1">
    <source>
        <dbReference type="SAM" id="Phobius"/>
    </source>
</evidence>
<dbReference type="RefSeq" id="XP_018711469.1">
    <property type="nucleotide sequence ID" value="XM_018854678.1"/>
</dbReference>
<comment type="caution">
    <text evidence="2">The sequence shown here is derived from an EMBL/GenBank/DDBJ whole genome shotgun (WGS) entry which is preliminary data.</text>
</comment>
<evidence type="ECO:0000313" key="3">
    <source>
        <dbReference type="Proteomes" id="UP000092555"/>
    </source>
</evidence>
<reference evidence="2 3" key="1">
    <citation type="submission" date="2016-05" db="EMBL/GenBank/DDBJ databases">
        <title>Comparative genomics of biotechnologically important yeasts.</title>
        <authorList>
            <consortium name="DOE Joint Genome Institute"/>
            <person name="Riley R."/>
            <person name="Haridas S."/>
            <person name="Wolfe K.H."/>
            <person name="Lopes M.R."/>
            <person name="Hittinger C.T."/>
            <person name="Goker M."/>
            <person name="Salamov A."/>
            <person name="Wisecaver J."/>
            <person name="Long T.M."/>
            <person name="Aerts A.L."/>
            <person name="Barry K."/>
            <person name="Choi C."/>
            <person name="Clum A."/>
            <person name="Coughlan A.Y."/>
            <person name="Deshpande S."/>
            <person name="Douglass A.P."/>
            <person name="Hanson S.J."/>
            <person name="Klenk H.-P."/>
            <person name="LaButti K."/>
            <person name="Lapidus A."/>
            <person name="Lindquist E."/>
            <person name="Lipzen A."/>
            <person name="Meier-kolthoff J.P."/>
            <person name="Ohm R.A."/>
            <person name="Otillar R.P."/>
            <person name="Pangilinan J."/>
            <person name="Peng Y."/>
            <person name="Rokas A."/>
            <person name="Rosa C.A."/>
            <person name="Scheuner C."/>
            <person name="Sibirny A.A."/>
            <person name="Slot J.C."/>
            <person name="Stielow J.B."/>
            <person name="Sun H."/>
            <person name="Kurtzman C.P."/>
            <person name="Blackwell M."/>
            <person name="Grigoriev I.V."/>
            <person name="Jeffries T.W."/>
        </authorList>
    </citation>
    <scope>NUCLEOTIDE SEQUENCE [LARGE SCALE GENOMIC DNA]</scope>
    <source>
        <strain evidence="2 3">NRRL YB-4993</strain>
    </source>
</reference>
<sequence length="137" mass="14844">MAATRAAFCGLPGRQPFGFPGGLPVSERPFFPGGCLVFVWLSCFCGGFLVVQVAFCFRGAFCFHGAVCFSWGRRKRGPGKPRRSLAAASCLAGARQYIPSALCVPANKRWPGNREDRAANRCRLAAVWRANWGAAWG</sequence>
<evidence type="ECO:0000313" key="2">
    <source>
        <dbReference type="EMBL" id="OBA20959.1"/>
    </source>
</evidence>